<evidence type="ECO:0000313" key="9">
    <source>
        <dbReference type="EMBL" id="QUI22491.1"/>
    </source>
</evidence>
<keyword evidence="4 7" id="KW-0812">Transmembrane</keyword>
<protein>
    <submittedName>
        <fullName evidence="9">Sugar ABC transporter permease</fullName>
    </submittedName>
</protein>
<dbReference type="KEGG" id="vpy:HZI73_09330"/>
<keyword evidence="5 7" id="KW-1133">Transmembrane helix</keyword>
<reference evidence="9" key="1">
    <citation type="submission" date="2020-07" db="EMBL/GenBank/DDBJ databases">
        <title>Vallitalea pronyensis genome.</title>
        <authorList>
            <person name="Postec A."/>
        </authorList>
    </citation>
    <scope>NUCLEOTIDE SEQUENCE</scope>
    <source>
        <strain evidence="9">FatNI3</strain>
    </source>
</reference>
<evidence type="ECO:0000256" key="1">
    <source>
        <dbReference type="ARBA" id="ARBA00004651"/>
    </source>
</evidence>
<accession>A0A8J8MJ75</accession>
<evidence type="ECO:0000256" key="7">
    <source>
        <dbReference type="RuleBase" id="RU363032"/>
    </source>
</evidence>
<sequence>MYTWNRYKVKYSNELTAYKLLSIPLLIWGIFFVFALFRAFSISLTDWNLLKEASFIGATNYKDILMDSETLNIIKNTVIWTLFIAIGHNIIGLCMAYMLNDIPKGEKVFRALLYWPVLVSLIVGAEMIKYIFNPSPFGFMNSILIKLGLEPLAWYQDPKIALMSLIVFPMITGFGIKMLIYQAGLKGIPKTIYEAAKLDGATPWQQFTKISFPLLKPVVILNFVMSTIEGFRVLAPMQLVTNGGPIKSTETVVLSIYKHGFVKNNMGYASALAFVLFGIILMITIVQLRLQGEDISYE</sequence>
<dbReference type="CDD" id="cd06261">
    <property type="entry name" value="TM_PBP2"/>
    <property type="match status" value="1"/>
</dbReference>
<keyword evidence="3" id="KW-1003">Cell membrane</keyword>
<comment type="similarity">
    <text evidence="7">Belongs to the binding-protein-dependent transport system permease family.</text>
</comment>
<feature type="transmembrane region" description="Helical" evidence="7">
    <location>
        <begin position="268"/>
        <end position="288"/>
    </location>
</feature>
<proteinExistence type="inferred from homology"/>
<evidence type="ECO:0000259" key="8">
    <source>
        <dbReference type="PROSITE" id="PS50928"/>
    </source>
</evidence>
<dbReference type="InterPro" id="IPR035906">
    <property type="entry name" value="MetI-like_sf"/>
</dbReference>
<feature type="transmembrane region" description="Helical" evidence="7">
    <location>
        <begin position="111"/>
        <end position="132"/>
    </location>
</feature>
<dbReference type="PANTHER" id="PTHR30193:SF37">
    <property type="entry name" value="INNER MEMBRANE ABC TRANSPORTER PERMEASE PROTEIN YCJO"/>
    <property type="match status" value="1"/>
</dbReference>
<feature type="transmembrane region" description="Helical" evidence="7">
    <location>
        <begin position="160"/>
        <end position="180"/>
    </location>
</feature>
<dbReference type="Proteomes" id="UP000683246">
    <property type="component" value="Chromosome"/>
</dbReference>
<dbReference type="RefSeq" id="WP_212697979.1">
    <property type="nucleotide sequence ID" value="NZ_CP058649.1"/>
</dbReference>
<keyword evidence="6 7" id="KW-0472">Membrane</keyword>
<dbReference type="PROSITE" id="PS50928">
    <property type="entry name" value="ABC_TM1"/>
    <property type="match status" value="1"/>
</dbReference>
<dbReference type="Gene3D" id="1.10.3720.10">
    <property type="entry name" value="MetI-like"/>
    <property type="match status" value="1"/>
</dbReference>
<evidence type="ECO:0000256" key="6">
    <source>
        <dbReference type="ARBA" id="ARBA00023136"/>
    </source>
</evidence>
<dbReference type="EMBL" id="CP058649">
    <property type="protein sequence ID" value="QUI22491.1"/>
    <property type="molecule type" value="Genomic_DNA"/>
</dbReference>
<evidence type="ECO:0000256" key="4">
    <source>
        <dbReference type="ARBA" id="ARBA00022692"/>
    </source>
</evidence>
<feature type="transmembrane region" description="Helical" evidence="7">
    <location>
        <begin position="78"/>
        <end position="99"/>
    </location>
</feature>
<comment type="subcellular location">
    <subcellularLocation>
        <location evidence="1 7">Cell membrane</location>
        <topology evidence="1 7">Multi-pass membrane protein</topology>
    </subcellularLocation>
</comment>
<keyword evidence="2 7" id="KW-0813">Transport</keyword>
<feature type="transmembrane region" description="Helical" evidence="7">
    <location>
        <begin position="20"/>
        <end position="40"/>
    </location>
</feature>
<dbReference type="InterPro" id="IPR051393">
    <property type="entry name" value="ABC_transporter_permease"/>
</dbReference>
<name>A0A8J8MJ75_9FIRM</name>
<feature type="domain" description="ABC transmembrane type-1" evidence="8">
    <location>
        <begin position="74"/>
        <end position="287"/>
    </location>
</feature>
<evidence type="ECO:0000256" key="5">
    <source>
        <dbReference type="ARBA" id="ARBA00022989"/>
    </source>
</evidence>
<gene>
    <name evidence="9" type="ORF">HZI73_09330</name>
</gene>
<evidence type="ECO:0000256" key="2">
    <source>
        <dbReference type="ARBA" id="ARBA00022448"/>
    </source>
</evidence>
<dbReference type="GO" id="GO:0005886">
    <property type="term" value="C:plasma membrane"/>
    <property type="evidence" value="ECO:0007669"/>
    <property type="project" value="UniProtKB-SubCell"/>
</dbReference>
<dbReference type="SUPFAM" id="SSF161098">
    <property type="entry name" value="MetI-like"/>
    <property type="match status" value="1"/>
</dbReference>
<evidence type="ECO:0000256" key="3">
    <source>
        <dbReference type="ARBA" id="ARBA00022475"/>
    </source>
</evidence>
<evidence type="ECO:0000313" key="10">
    <source>
        <dbReference type="Proteomes" id="UP000683246"/>
    </source>
</evidence>
<dbReference type="InterPro" id="IPR000515">
    <property type="entry name" value="MetI-like"/>
</dbReference>
<dbReference type="AlphaFoldDB" id="A0A8J8MJ75"/>
<dbReference type="Pfam" id="PF00528">
    <property type="entry name" value="BPD_transp_1"/>
    <property type="match status" value="1"/>
</dbReference>
<dbReference type="PANTHER" id="PTHR30193">
    <property type="entry name" value="ABC TRANSPORTER PERMEASE PROTEIN"/>
    <property type="match status" value="1"/>
</dbReference>
<dbReference type="GO" id="GO:0055085">
    <property type="term" value="P:transmembrane transport"/>
    <property type="evidence" value="ECO:0007669"/>
    <property type="project" value="InterPro"/>
</dbReference>
<keyword evidence="10" id="KW-1185">Reference proteome</keyword>
<organism evidence="9 10">
    <name type="scientific">Vallitalea pronyensis</name>
    <dbReference type="NCBI Taxonomy" id="1348613"/>
    <lineage>
        <taxon>Bacteria</taxon>
        <taxon>Bacillati</taxon>
        <taxon>Bacillota</taxon>
        <taxon>Clostridia</taxon>
        <taxon>Lachnospirales</taxon>
        <taxon>Vallitaleaceae</taxon>
        <taxon>Vallitalea</taxon>
    </lineage>
</organism>